<reference evidence="1 2" key="1">
    <citation type="submission" date="2019-04" db="EMBL/GenBank/DDBJ databases">
        <title>Complete genome sequencing of Piscirickettsia salmonis strain Psal-009.</title>
        <authorList>
            <person name="Schober I."/>
            <person name="Bunk B."/>
            <person name="Sproer C."/>
            <person name="Carril G.P."/>
            <person name="Riedel T."/>
            <person name="Flores-Herrera P.A."/>
            <person name="Nourdin-Galindo G."/>
            <person name="Marshall S.H."/>
            <person name="Overmann J."/>
        </authorList>
    </citation>
    <scope>NUCLEOTIDE SEQUENCE [LARGE SCALE GENOMIC DNA]</scope>
    <source>
        <strain evidence="1 2">Psal-009</strain>
    </source>
</reference>
<keyword evidence="2" id="KW-1185">Reference proteome</keyword>
<protein>
    <submittedName>
        <fullName evidence="1">tRNA-(MS[2]IO[6]A)-hydroxylase</fullName>
    </submittedName>
</protein>
<proteinExistence type="predicted"/>
<dbReference type="AlphaFoldDB" id="A0A9Q5VKD8"/>
<dbReference type="CDD" id="cd07910">
    <property type="entry name" value="MiaE"/>
    <property type="match status" value="1"/>
</dbReference>
<name>A0A9Q5VKD8_PISSA</name>
<sequence length="218" mass="24963">MVNIASYYAKELASAEDACVFLGCKTPELWLECALAHQEILLIDHAQCEKKAATTALSMINRYSDHTDMVMRMSKLAREELRHFEQVLVIMKKRGIQYSTLSASRYAEGLRQHIRAGRVECLVDTLIIGAFIEARSCERFAALVPLLDTELAKFYQGLLASEARHFLMYLHFAKKVADESIDKHVERFRKIECNLIETGDEQFRFHSGVPRSLRAMEC</sequence>
<gene>
    <name evidence="1" type="ORF">Psal009_02244</name>
</gene>
<dbReference type="GO" id="GO:0006400">
    <property type="term" value="P:tRNA modification"/>
    <property type="evidence" value="ECO:0007669"/>
    <property type="project" value="InterPro"/>
</dbReference>
<dbReference type="PANTHER" id="PTHR42637">
    <property type="entry name" value="TRNA-(MS[2]IO[6]A)-HYDROXYLASE"/>
    <property type="match status" value="1"/>
</dbReference>
<dbReference type="PIRSF" id="PIRSF020736">
    <property type="entry name" value="MiaE"/>
    <property type="match status" value="1"/>
</dbReference>
<dbReference type="Proteomes" id="UP000422232">
    <property type="component" value="Chromosome"/>
</dbReference>
<dbReference type="SUPFAM" id="SSF47240">
    <property type="entry name" value="Ferritin-like"/>
    <property type="match status" value="1"/>
</dbReference>
<dbReference type="GO" id="GO:0045301">
    <property type="term" value="F:tRNA 2-(methylsulfanyl)-N(6)-isopentenyladenosine(37) hydroxylase activity"/>
    <property type="evidence" value="ECO:0007669"/>
    <property type="project" value="InterPro"/>
</dbReference>
<dbReference type="InterPro" id="IPR009078">
    <property type="entry name" value="Ferritin-like_SF"/>
</dbReference>
<evidence type="ECO:0000313" key="2">
    <source>
        <dbReference type="Proteomes" id="UP000422232"/>
    </source>
</evidence>
<dbReference type="PANTHER" id="PTHR42637:SF1">
    <property type="entry name" value="TRNA 2-(METHYLSULFANYL)-N(6)-ISOPENTENYLADENOSINE(37) HYDROXYLASE"/>
    <property type="match status" value="1"/>
</dbReference>
<organism evidence="1 2">
    <name type="scientific">Piscirickettsia salmonis</name>
    <dbReference type="NCBI Taxonomy" id="1238"/>
    <lineage>
        <taxon>Bacteria</taxon>
        <taxon>Pseudomonadati</taxon>
        <taxon>Pseudomonadota</taxon>
        <taxon>Gammaproteobacteria</taxon>
        <taxon>Thiotrichales</taxon>
        <taxon>Piscirickettsiaceae</taxon>
        <taxon>Piscirickettsia</taxon>
    </lineage>
</organism>
<dbReference type="Pfam" id="PF06175">
    <property type="entry name" value="MiaE"/>
    <property type="match status" value="1"/>
</dbReference>
<dbReference type="GeneID" id="66741437"/>
<dbReference type="InterPro" id="IPR010386">
    <property type="entry name" value="tRNA-Hydrxlase_MiaE"/>
</dbReference>
<dbReference type="InterPro" id="IPR012347">
    <property type="entry name" value="Ferritin-like"/>
</dbReference>
<accession>A0A9Q5VKD8</accession>
<evidence type="ECO:0000313" key="1">
    <source>
        <dbReference type="EMBL" id="QGO06333.1"/>
    </source>
</evidence>
<dbReference type="RefSeq" id="WP_016210592.1">
    <property type="nucleotide sequence ID" value="NZ_CP012413.1"/>
</dbReference>
<dbReference type="EMBL" id="CP038908">
    <property type="protein sequence ID" value="QGO06333.1"/>
    <property type="molecule type" value="Genomic_DNA"/>
</dbReference>
<dbReference type="Gene3D" id="1.20.1260.10">
    <property type="match status" value="1"/>
</dbReference>